<dbReference type="SMART" id="SM00893">
    <property type="entry name" value="ETF"/>
    <property type="match status" value="1"/>
</dbReference>
<evidence type="ECO:0000313" key="2">
    <source>
        <dbReference type="EMBL" id="TCL35350.1"/>
    </source>
</evidence>
<dbReference type="InterPro" id="IPR014729">
    <property type="entry name" value="Rossmann-like_a/b/a_fold"/>
</dbReference>
<dbReference type="Pfam" id="PF01012">
    <property type="entry name" value="ETF"/>
    <property type="match status" value="1"/>
</dbReference>
<dbReference type="EMBL" id="SLUI01000012">
    <property type="protein sequence ID" value="TCL35350.1"/>
    <property type="molecule type" value="Genomic_DNA"/>
</dbReference>
<proteinExistence type="predicted"/>
<comment type="caution">
    <text evidence="2">The sequence shown here is derived from an EMBL/GenBank/DDBJ whole genome shotgun (WGS) entry which is preliminary data.</text>
</comment>
<reference evidence="2 3" key="1">
    <citation type="submission" date="2019-03" db="EMBL/GenBank/DDBJ databases">
        <title>Genomic Encyclopedia of Type Strains, Phase IV (KMG-IV): sequencing the most valuable type-strain genomes for metagenomic binning, comparative biology and taxonomic classification.</title>
        <authorList>
            <person name="Goeker M."/>
        </authorList>
    </citation>
    <scope>NUCLEOTIDE SEQUENCE [LARGE SCALE GENOMIC DNA]</scope>
    <source>
        <strain evidence="2 3">DSM 15969</strain>
    </source>
</reference>
<feature type="domain" description="Electron transfer flavoprotein alpha/beta-subunit N-terminal" evidence="1">
    <location>
        <begin position="23"/>
        <end position="213"/>
    </location>
</feature>
<protein>
    <submittedName>
        <fullName evidence="2">Electron transfer flavoprotein beta subunit</fullName>
    </submittedName>
</protein>
<evidence type="ECO:0000259" key="1">
    <source>
        <dbReference type="SMART" id="SM00893"/>
    </source>
</evidence>
<gene>
    <name evidence="2" type="ORF">EV210_1128</name>
</gene>
<dbReference type="SUPFAM" id="SSF52402">
    <property type="entry name" value="Adenine nucleotide alpha hydrolases-like"/>
    <property type="match status" value="1"/>
</dbReference>
<dbReference type="CDD" id="cd01714">
    <property type="entry name" value="ETF_beta"/>
    <property type="match status" value="1"/>
</dbReference>
<dbReference type="PANTHER" id="PTHR21294:SF20">
    <property type="entry name" value="ELECTRON TRANSFER FLAVOPROTEIN, SUBUNIT BETA (ETFB)"/>
    <property type="match status" value="1"/>
</dbReference>
<dbReference type="GO" id="GO:0009055">
    <property type="term" value="F:electron transfer activity"/>
    <property type="evidence" value="ECO:0007669"/>
    <property type="project" value="InterPro"/>
</dbReference>
<evidence type="ECO:0000313" key="3">
    <source>
        <dbReference type="Proteomes" id="UP000295063"/>
    </source>
</evidence>
<organism evidence="2 3">
    <name type="scientific">Anaerospora hongkongensis</name>
    <dbReference type="NCBI Taxonomy" id="244830"/>
    <lineage>
        <taxon>Bacteria</taxon>
        <taxon>Bacillati</taxon>
        <taxon>Bacillota</taxon>
        <taxon>Negativicutes</taxon>
        <taxon>Selenomonadales</taxon>
        <taxon>Sporomusaceae</taxon>
        <taxon>Anaerospora</taxon>
    </lineage>
</organism>
<dbReference type="RefSeq" id="WP_132082456.1">
    <property type="nucleotide sequence ID" value="NZ_SLUI01000012.1"/>
</dbReference>
<accession>A0A4R1PTX3</accession>
<dbReference type="InterPro" id="IPR012255">
    <property type="entry name" value="ETF_b"/>
</dbReference>
<sequence length="259" mass="28079">MPKILVCYKWVLDEQDIRINAADLSLDISRAKYKLSDYDKNAVEEASLLVEKLGGTVEALTFGTGTIKNSLKDLLSRGPDKAFYICDPLAEKADAFVTANVLAAAVKKIGEYDLIICGEGSTDAYNQQAAPRLAALLHIPAVTYVQQVAVEGTKIIATRKLGSCTEVVTVDGPAVISVLPEINKPRIPSLKQVIGASKKPSAEIMLTELELEQKDLMPKVTVSSVKGFVMNRKNIIYKEPNQADNIAKLVTSLTKEGLC</sequence>
<dbReference type="AlphaFoldDB" id="A0A4R1PTX3"/>
<dbReference type="Gene3D" id="3.40.50.620">
    <property type="entry name" value="HUPs"/>
    <property type="match status" value="1"/>
</dbReference>
<dbReference type="InterPro" id="IPR014730">
    <property type="entry name" value="ETF_a/b_N"/>
</dbReference>
<dbReference type="PIRSF" id="PIRSF000090">
    <property type="entry name" value="Beta-ETF"/>
    <property type="match status" value="1"/>
</dbReference>
<dbReference type="OrthoDB" id="9804960at2"/>
<keyword evidence="3" id="KW-1185">Reference proteome</keyword>
<dbReference type="InterPro" id="IPR033948">
    <property type="entry name" value="ETF_beta_N"/>
</dbReference>
<dbReference type="Proteomes" id="UP000295063">
    <property type="component" value="Unassembled WGS sequence"/>
</dbReference>
<dbReference type="PANTHER" id="PTHR21294">
    <property type="entry name" value="ELECTRON TRANSFER FLAVOPROTEIN BETA-SUBUNIT"/>
    <property type="match status" value="1"/>
</dbReference>
<name>A0A4R1PTX3_9FIRM</name>